<dbReference type="Proteomes" id="UP000256710">
    <property type="component" value="Unassembled WGS sequence"/>
</dbReference>
<name>A0ABY1V7F4_9BURK</name>
<evidence type="ECO:0000313" key="1">
    <source>
        <dbReference type="EMBL" id="SOZ38390.1"/>
    </source>
</evidence>
<keyword evidence="2" id="KW-1185">Reference proteome</keyword>
<gene>
    <name evidence="1" type="ORF">CBM2605_B100341</name>
</gene>
<dbReference type="EMBL" id="OFTC01000033">
    <property type="protein sequence ID" value="SOZ38390.1"/>
    <property type="molecule type" value="Genomic_DNA"/>
</dbReference>
<protein>
    <submittedName>
        <fullName evidence="1">Uncharacterized protein</fullName>
    </submittedName>
</protein>
<proteinExistence type="predicted"/>
<comment type="caution">
    <text evidence="1">The sequence shown here is derived from an EMBL/GenBank/DDBJ whole genome shotgun (WGS) entry which is preliminary data.</text>
</comment>
<evidence type="ECO:0000313" key="2">
    <source>
        <dbReference type="Proteomes" id="UP000256710"/>
    </source>
</evidence>
<accession>A0ABY1V7F4</accession>
<sequence length="36" mass="3926">MLELPLVPALVLVALVLDCLAVVIEGFARVLVFFLE</sequence>
<reference evidence="1 2" key="1">
    <citation type="submission" date="2018-01" db="EMBL/GenBank/DDBJ databases">
        <authorList>
            <person name="Clerissi C."/>
        </authorList>
    </citation>
    <scope>NUCLEOTIDE SEQUENCE [LARGE SCALE GENOMIC DNA]</scope>
    <source>
        <strain evidence="1">Cupriavidus taiwanensis STM 6082</strain>
    </source>
</reference>
<organism evidence="1 2">
    <name type="scientific">Cupriavidus neocaledonicus</name>
    <dbReference type="NCBI Taxonomy" id="1040979"/>
    <lineage>
        <taxon>Bacteria</taxon>
        <taxon>Pseudomonadati</taxon>
        <taxon>Pseudomonadota</taxon>
        <taxon>Betaproteobacteria</taxon>
        <taxon>Burkholderiales</taxon>
        <taxon>Burkholderiaceae</taxon>
        <taxon>Cupriavidus</taxon>
    </lineage>
</organism>